<protein>
    <submittedName>
        <fullName evidence="3">PQQ-binding-like beta-propeller repeat protein</fullName>
    </submittedName>
</protein>
<dbReference type="SUPFAM" id="SSF50998">
    <property type="entry name" value="Quinoprotein alcohol dehydrogenase-like"/>
    <property type="match status" value="1"/>
</dbReference>
<dbReference type="InterPro" id="IPR002372">
    <property type="entry name" value="PQQ_rpt_dom"/>
</dbReference>
<evidence type="ECO:0000259" key="2">
    <source>
        <dbReference type="Pfam" id="PF13360"/>
    </source>
</evidence>
<proteinExistence type="predicted"/>
<reference evidence="3 4" key="1">
    <citation type="submission" date="2020-04" db="EMBL/GenBank/DDBJ databases">
        <authorList>
            <person name="Hitch T.C.A."/>
            <person name="Wylensek D."/>
            <person name="Clavel T."/>
        </authorList>
    </citation>
    <scope>NUCLEOTIDE SEQUENCE [LARGE SCALE GENOMIC DNA]</scope>
    <source>
        <strain evidence="3 4">WB01_D5_05</strain>
    </source>
</reference>
<feature type="compositionally biased region" description="Polar residues" evidence="1">
    <location>
        <begin position="509"/>
        <end position="526"/>
    </location>
</feature>
<dbReference type="CDD" id="cd00688">
    <property type="entry name" value="ISOPREN_C2_like"/>
    <property type="match status" value="1"/>
</dbReference>
<dbReference type="Pfam" id="PF13360">
    <property type="entry name" value="PQQ_2"/>
    <property type="match status" value="1"/>
</dbReference>
<dbReference type="Gene3D" id="1.50.10.20">
    <property type="match status" value="1"/>
</dbReference>
<dbReference type="InterPro" id="IPR011047">
    <property type="entry name" value="Quinoprotein_ADH-like_sf"/>
</dbReference>
<dbReference type="SUPFAM" id="SSF63829">
    <property type="entry name" value="Calcium-dependent phosphotriesterase"/>
    <property type="match status" value="1"/>
</dbReference>
<name>A0A848CUZ1_ANEAE</name>
<dbReference type="SUPFAM" id="SSF48239">
    <property type="entry name" value="Terpenoid cyclases/Protein prenyltransferases"/>
    <property type="match status" value="1"/>
</dbReference>
<dbReference type="Proteomes" id="UP000561326">
    <property type="component" value="Unassembled WGS sequence"/>
</dbReference>
<sequence>MRSKYRRVLQRLMSTFVIMALLLGSMYDTVSVKAEEAAPAAIKITKPTTIVNTQQSYSYGNPIEVAADVTDAEGKPLGVNSGIKYTYKKSTTSGAITGSEVTAGTDEGSSFTFIPTDLDYNLDAEVAFIHLYAEYAGGEQTVKTPTDPGGISSVRVPVDLVADVNVAQKKFPVGTSGVTVTVKTAPQGAGRTITANLRNATGGALKDDNNKNIPAGETQGSGTLVLMPDGQYCEATFTVPIPDALKNRRETYRVQFRNTKYDTFEIADDAAPDTTPPTLANGYPKVDNITASTASLAVKTDKIGKAYYVVLPQGETAPTAVQVKAGQDSTGQAAAIAGSGGFTAGAEAQLPLSGLKKNTAYNVYVVAEDTATPPNTTAVQQVGFTTSSTDGAAFAFAVGYPKIGHTTADTVQLFVKTDWAGKAYYVVLPQTEPAPTAVQVKAGQDSTGQAAAIAGSRGFAAGAEVQLPLNGLVENIAYNAYVIAEDTATPPNVTALVTVQINTESVGSSAWSQAGQNPGSNYQGNTAGPAGTPGLKWSEPYFLRNYTALKDGYDKQVAPVLLPDGRIWHAVTTEQGAYTGLLTNPDDGTVEENNKYTSLLSPVSKDSFFYGVVPADSGKQKIRRIDTASGEVIESTNEYFLFQNYRTANNIKLNPNNYYSYVLKADEHGIYVLNCLQPNKLSDDGAVLHAGRYEVVALDFNLQERWHYALPTGYSAPASPVIGADGSIYLLTWKETWTPSGSDYSYGVQDYRLIALTADGKVKWQESSIFDNAAPKEGAGPIVGANGALYVITGKKDGFGLYRLKDNGSRPEAVWSQPLPVSEAYQVRSAAVANDNTLYIATGEYNVLAYNAADGSRKWSYKTSATSNVARNLVIDWNGVVYVGTDSNYLGEVIALMPDGTRKWSYNVPAKDRFGMNTELMLGNGGCLYILTANGLYCIDGGGRTVSIDITDVNKPKQGTFYYAYGDTELRVKAKAMENGQPVAGGITWYYSVDGTVYRVDGNSTEMSIMLPNILDGNKLGSVYALYGGAEASVEIRYVPNVPLFKNKGLVTDKNAYESGETIKASAIIKGRHGEDVTTGVTWFYTLDAPLNKENARSVSTAEGTYKYISDLTPSTGVEKIPITGTDSAVSFRAPATGQVMYLYASYDGVASPAAKIDIVSGNPAPPSITKAVYDSITGMVNVEGTVVEKGLTLKLTFTPKSGSSSIAKEFALGDTTQYRVAVADLAAGEYGVTAAVKRSREGSSYIAGTGAPVVVTVPAIASDRQRIQSALTRTITAYEKELLTRKGKFNDWEALALGTAGQHMQARKWLVDGKGYAYWRASAIADDKWGYNVGNSYPTTDLERTILGVLGAGYNPRDFNGTNLVAKLTDTLYPSGNFSPRWGAGKQDASQGNTQIFGIIALDAAKATAAEGYNAQKAVQRLLAMQGANGSFSWTGDVGEWTSGDIDSTGMALTALGPHRDMPGVQAAIDKAVAWLKSQQKAHGGFSGWGIENYPNPESSAWVIQGLIACGLDPLAPEWKKERGSLLTSLLEAQLDNGSFSHSTEPGKKSPNGMTTEQALLALGDLYNGKSKYSNLWSVNLPGYTLQVEKDPVPNRNDIEVTLLTTQPLEKGKEQPVKINVHNKQSKEQDVTLLIGVYNQKTGKMESYKLVTETLAKNEKKESAASIFVPSADHLQVKAFVWDNPENMNILLEQPQTLSVAP</sequence>
<dbReference type="Gene3D" id="2.130.10.10">
    <property type="entry name" value="YVTN repeat-like/Quinoprotein amine dehydrogenase"/>
    <property type="match status" value="1"/>
</dbReference>
<feature type="domain" description="Pyrrolo-quinoline quinone repeat" evidence="2">
    <location>
        <begin position="753"/>
        <end position="940"/>
    </location>
</feature>
<dbReference type="InterPro" id="IPR015943">
    <property type="entry name" value="WD40/YVTN_repeat-like_dom_sf"/>
</dbReference>
<dbReference type="EMBL" id="JABAGO010000003">
    <property type="protein sequence ID" value="NME97362.1"/>
    <property type="molecule type" value="Genomic_DNA"/>
</dbReference>
<dbReference type="InterPro" id="IPR008930">
    <property type="entry name" value="Terpenoid_cyclase/PrenylTrfase"/>
</dbReference>
<evidence type="ECO:0000313" key="4">
    <source>
        <dbReference type="Proteomes" id="UP000561326"/>
    </source>
</evidence>
<dbReference type="SMART" id="SM00564">
    <property type="entry name" value="PQQ"/>
    <property type="match status" value="4"/>
</dbReference>
<dbReference type="PANTHER" id="PTHR34512:SF30">
    <property type="entry name" value="OUTER MEMBRANE PROTEIN ASSEMBLY FACTOR BAMB"/>
    <property type="match status" value="1"/>
</dbReference>
<comment type="caution">
    <text evidence="3">The sequence shown here is derived from an EMBL/GenBank/DDBJ whole genome shotgun (WGS) entry which is preliminary data.</text>
</comment>
<evidence type="ECO:0000256" key="1">
    <source>
        <dbReference type="SAM" id="MobiDB-lite"/>
    </source>
</evidence>
<evidence type="ECO:0000313" key="3">
    <source>
        <dbReference type="EMBL" id="NME97362.1"/>
    </source>
</evidence>
<gene>
    <name evidence="3" type="ORF">HF838_03725</name>
</gene>
<organism evidence="3 4">
    <name type="scientific">Aneurinibacillus aneurinilyticus</name>
    <name type="common">Bacillus aneurinolyticus</name>
    <dbReference type="NCBI Taxonomy" id="1391"/>
    <lineage>
        <taxon>Bacteria</taxon>
        <taxon>Bacillati</taxon>
        <taxon>Bacillota</taxon>
        <taxon>Bacilli</taxon>
        <taxon>Bacillales</taxon>
        <taxon>Paenibacillaceae</taxon>
        <taxon>Aneurinibacillus group</taxon>
        <taxon>Aneurinibacillus</taxon>
    </lineage>
</organism>
<dbReference type="PANTHER" id="PTHR34512">
    <property type="entry name" value="CELL SURFACE PROTEIN"/>
    <property type="match status" value="1"/>
</dbReference>
<accession>A0A848CUZ1</accession>
<dbReference type="InterPro" id="IPR018391">
    <property type="entry name" value="PQQ_b-propeller_rpt"/>
</dbReference>
<feature type="region of interest" description="Disordered" evidence="1">
    <location>
        <begin position="509"/>
        <end position="528"/>
    </location>
</feature>
<dbReference type="RefSeq" id="WP_168974531.1">
    <property type="nucleotide sequence ID" value="NZ_JABAGO010000003.1"/>
</dbReference>